<evidence type="ECO:0000259" key="6">
    <source>
        <dbReference type="PROSITE" id="PS50883"/>
    </source>
</evidence>
<dbReference type="GO" id="GO:0000160">
    <property type="term" value="P:phosphorelay signal transduction system"/>
    <property type="evidence" value="ECO:0007669"/>
    <property type="project" value="InterPro"/>
</dbReference>
<dbReference type="CDD" id="cd01948">
    <property type="entry name" value="EAL"/>
    <property type="match status" value="1"/>
</dbReference>
<dbReference type="CDD" id="cd01949">
    <property type="entry name" value="GGDEF"/>
    <property type="match status" value="1"/>
</dbReference>
<dbReference type="PANTHER" id="PTHR33121:SF71">
    <property type="entry name" value="OXYGEN SENSOR PROTEIN DOSP"/>
    <property type="match status" value="1"/>
</dbReference>
<dbReference type="PROSITE" id="PS50883">
    <property type="entry name" value="EAL"/>
    <property type="match status" value="1"/>
</dbReference>
<dbReference type="InterPro" id="IPR003018">
    <property type="entry name" value="GAF"/>
</dbReference>
<keyword evidence="2" id="KW-0808">Transferase</keyword>
<dbReference type="SMART" id="SM00052">
    <property type="entry name" value="EAL"/>
    <property type="match status" value="1"/>
</dbReference>
<dbReference type="Gene3D" id="3.40.50.2300">
    <property type="match status" value="1"/>
</dbReference>
<dbReference type="Gene3D" id="3.30.70.270">
    <property type="match status" value="1"/>
</dbReference>
<evidence type="ECO:0000256" key="3">
    <source>
        <dbReference type="ARBA" id="ARBA00022777"/>
    </source>
</evidence>
<accession>A0A5A9W3R5</accession>
<comment type="caution">
    <text evidence="8">The sequence shown here is derived from an EMBL/GenBank/DDBJ whole genome shotgun (WGS) entry which is preliminary data.</text>
</comment>
<dbReference type="InterPro" id="IPR029787">
    <property type="entry name" value="Nucleotide_cyclase"/>
</dbReference>
<dbReference type="InterPro" id="IPR001633">
    <property type="entry name" value="EAL_dom"/>
</dbReference>
<dbReference type="InterPro" id="IPR001789">
    <property type="entry name" value="Sig_transdc_resp-reg_receiver"/>
</dbReference>
<dbReference type="SUPFAM" id="SSF55781">
    <property type="entry name" value="GAF domain-like"/>
    <property type="match status" value="1"/>
</dbReference>
<dbReference type="RefSeq" id="WP_149390355.1">
    <property type="nucleotide sequence ID" value="NZ_SMRS01000003.1"/>
</dbReference>
<sequence length="720" mass="80609">MTAVRLLILDAEARTGKELLQMAGLPSMELRTATDVSSFFDLLSAWQPDHLLIDVTLAGVDGVELLLRLADLEVDARILLMGNISQRLLEAVRLSGMAHGLQVIGVLTRPISPKSLRSLMLAEVTETHQAVGLATPSPLALPEVSVLDLQTALAQRQLSVVYQPKIECRSGALVGFEVLARWIHPQQGFIPPDLFISLAEKQGLIDELTLQVMSQALPWFHTFLSQESLSYLSLGHRAELTLSVNISAHSLPSADFFPKLMELCQSAEISPGAIIFELTETGAMEDPVASLDLLTRLRMKGFQLSIDDFGTGFSSMLQLVRMPFSEVKVDRSFVMTSADSHESRMVIKAIIELAHSLGLKVTAEGIENQEALEFLQELNCDRAQGYYIGRPMSAEQIERWMQERIQRREEQRLQTLHSLNLLDTPAEDRFDRITRLAQRLFKVTTCVISLVDAERQWFKSRVGLDVCETDRSISFCTHAIEQEEVFLVENALEDPRFAHNPLVLEAPHIRFYAGCPVRAPRGDKLGTLCLIDAEARTFSEQDKQLLSELTAMVEDEIATSQMLSEDHLTGLLNRRGFEQRAQHLLSVCQQQSLPASLLYFDLDNFKRINDEAGHQAGDQVLIRFAAILKEVFRGSDLVARLGGDEFAVLLIKVSEASLEPVLLRLSELIQDHNQASSPLQSLYYSCGIAEADIYKGYSLQKLYNLADQKMYRNKHLKKLT</sequence>
<feature type="domain" description="EAL" evidence="6">
    <location>
        <begin position="142"/>
        <end position="405"/>
    </location>
</feature>
<feature type="domain" description="Response regulatory" evidence="5">
    <location>
        <begin position="5"/>
        <end position="124"/>
    </location>
</feature>
<dbReference type="Pfam" id="PF00990">
    <property type="entry name" value="GGDEF"/>
    <property type="match status" value="1"/>
</dbReference>
<evidence type="ECO:0000256" key="2">
    <source>
        <dbReference type="ARBA" id="ARBA00022679"/>
    </source>
</evidence>
<comment type="cofactor">
    <cofactor evidence="1">
        <name>Mg(2+)</name>
        <dbReference type="ChEBI" id="CHEBI:18420"/>
    </cofactor>
</comment>
<feature type="modified residue" description="4-aspartylphosphate" evidence="4">
    <location>
        <position position="54"/>
    </location>
</feature>
<dbReference type="OrthoDB" id="9812358at2"/>
<dbReference type="GO" id="GO:0071111">
    <property type="term" value="F:cyclic-guanylate-specific phosphodiesterase activity"/>
    <property type="evidence" value="ECO:0007669"/>
    <property type="project" value="InterPro"/>
</dbReference>
<dbReference type="AlphaFoldDB" id="A0A5A9W3R5"/>
<gene>
    <name evidence="8" type="ORF">E1H14_04975</name>
</gene>
<dbReference type="NCBIfam" id="TIGR00254">
    <property type="entry name" value="GGDEF"/>
    <property type="match status" value="1"/>
</dbReference>
<keyword evidence="9" id="KW-1185">Reference proteome</keyword>
<dbReference type="PANTHER" id="PTHR33121">
    <property type="entry name" value="CYCLIC DI-GMP PHOSPHODIESTERASE PDEF"/>
    <property type="match status" value="1"/>
</dbReference>
<evidence type="ECO:0000313" key="9">
    <source>
        <dbReference type="Proteomes" id="UP000325302"/>
    </source>
</evidence>
<evidence type="ECO:0000256" key="4">
    <source>
        <dbReference type="PROSITE-ProRule" id="PRU00169"/>
    </source>
</evidence>
<evidence type="ECO:0000313" key="8">
    <source>
        <dbReference type="EMBL" id="KAA0875347.1"/>
    </source>
</evidence>
<proteinExistence type="predicted"/>
<dbReference type="EMBL" id="SMRS01000003">
    <property type="protein sequence ID" value="KAA0875347.1"/>
    <property type="molecule type" value="Genomic_DNA"/>
</dbReference>
<dbReference type="SMART" id="SM00065">
    <property type="entry name" value="GAF"/>
    <property type="match status" value="1"/>
</dbReference>
<dbReference type="Gene3D" id="3.20.20.450">
    <property type="entry name" value="EAL domain"/>
    <property type="match status" value="1"/>
</dbReference>
<name>A0A5A9W3R5_9GAMM</name>
<dbReference type="Proteomes" id="UP000325302">
    <property type="component" value="Unassembled WGS sequence"/>
</dbReference>
<evidence type="ECO:0000256" key="1">
    <source>
        <dbReference type="ARBA" id="ARBA00001946"/>
    </source>
</evidence>
<dbReference type="PROSITE" id="PS50110">
    <property type="entry name" value="RESPONSE_REGULATORY"/>
    <property type="match status" value="1"/>
</dbReference>
<feature type="domain" description="GGDEF" evidence="7">
    <location>
        <begin position="593"/>
        <end position="720"/>
    </location>
</feature>
<dbReference type="Pfam" id="PF01590">
    <property type="entry name" value="GAF"/>
    <property type="match status" value="1"/>
</dbReference>
<dbReference type="InterPro" id="IPR011006">
    <property type="entry name" value="CheY-like_superfamily"/>
</dbReference>
<dbReference type="PROSITE" id="PS50887">
    <property type="entry name" value="GGDEF"/>
    <property type="match status" value="1"/>
</dbReference>
<dbReference type="InterPro" id="IPR029016">
    <property type="entry name" value="GAF-like_dom_sf"/>
</dbReference>
<dbReference type="InterPro" id="IPR035919">
    <property type="entry name" value="EAL_sf"/>
</dbReference>
<organism evidence="8 9">
    <name type="scientific">Nitrincola tapanii</name>
    <dbReference type="NCBI Taxonomy" id="1708751"/>
    <lineage>
        <taxon>Bacteria</taxon>
        <taxon>Pseudomonadati</taxon>
        <taxon>Pseudomonadota</taxon>
        <taxon>Gammaproteobacteria</taxon>
        <taxon>Oceanospirillales</taxon>
        <taxon>Oceanospirillaceae</taxon>
        <taxon>Nitrincola</taxon>
    </lineage>
</organism>
<dbReference type="FunFam" id="3.30.70.270:FF:000001">
    <property type="entry name" value="Diguanylate cyclase domain protein"/>
    <property type="match status" value="1"/>
</dbReference>
<reference evidence="8 9" key="1">
    <citation type="submission" date="2019-03" db="EMBL/GenBank/DDBJ databases">
        <title>Nitrincola sp. nov. isolated from an Indian soda lake.</title>
        <authorList>
            <person name="Joshi A."/>
            <person name="Thite S.V."/>
            <person name="Joseph N."/>
            <person name="Dhotre D."/>
            <person name="Moorthy M."/>
            <person name="Shouche Y.S."/>
        </authorList>
    </citation>
    <scope>NUCLEOTIDE SEQUENCE [LARGE SCALE GENOMIC DNA]</scope>
    <source>
        <strain evidence="8 9">MEB193</strain>
    </source>
</reference>
<dbReference type="Gene3D" id="3.30.450.40">
    <property type="match status" value="1"/>
</dbReference>
<keyword evidence="3" id="KW-0418">Kinase</keyword>
<dbReference type="InterPro" id="IPR050706">
    <property type="entry name" value="Cyclic-di-GMP_PDE-like"/>
</dbReference>
<dbReference type="SUPFAM" id="SSF141868">
    <property type="entry name" value="EAL domain-like"/>
    <property type="match status" value="1"/>
</dbReference>
<dbReference type="Pfam" id="PF00563">
    <property type="entry name" value="EAL"/>
    <property type="match status" value="1"/>
</dbReference>
<evidence type="ECO:0000259" key="5">
    <source>
        <dbReference type="PROSITE" id="PS50110"/>
    </source>
</evidence>
<dbReference type="GO" id="GO:0016301">
    <property type="term" value="F:kinase activity"/>
    <property type="evidence" value="ECO:0007669"/>
    <property type="project" value="UniProtKB-KW"/>
</dbReference>
<protein>
    <submittedName>
        <fullName evidence="8">EAL domain-containing protein</fullName>
    </submittedName>
</protein>
<dbReference type="SMART" id="SM00267">
    <property type="entry name" value="GGDEF"/>
    <property type="match status" value="1"/>
</dbReference>
<dbReference type="InterPro" id="IPR043128">
    <property type="entry name" value="Rev_trsase/Diguanyl_cyclase"/>
</dbReference>
<dbReference type="SUPFAM" id="SSF55073">
    <property type="entry name" value="Nucleotide cyclase"/>
    <property type="match status" value="1"/>
</dbReference>
<dbReference type="InterPro" id="IPR000160">
    <property type="entry name" value="GGDEF_dom"/>
</dbReference>
<evidence type="ECO:0000259" key="7">
    <source>
        <dbReference type="PROSITE" id="PS50887"/>
    </source>
</evidence>
<keyword evidence="4" id="KW-0597">Phosphoprotein</keyword>
<dbReference type="SUPFAM" id="SSF52172">
    <property type="entry name" value="CheY-like"/>
    <property type="match status" value="1"/>
</dbReference>